<proteinExistence type="predicted"/>
<name>A0A2S3R8C8_VIBVL</name>
<dbReference type="EMBL" id="PDGH01000020">
    <property type="protein sequence ID" value="POB49964.1"/>
    <property type="molecule type" value="Genomic_DNA"/>
</dbReference>
<sequence length="93" mass="10718">MEHEIFELIKPWAGVPTWHTTHPLDRGRFLRAMNNLVTELGTQVDMDAFEAALRKHADNNPAVLGNPNHWDDVIAQFVVKAELLIEYEAEKQR</sequence>
<comment type="caution">
    <text evidence="1">The sequence shown here is derived from an EMBL/GenBank/DDBJ whole genome shotgun (WGS) entry which is preliminary data.</text>
</comment>
<reference evidence="1 2" key="1">
    <citation type="journal article" date="2018" name="Front. Microbiol.">
        <title>Phylogeny of Vibrio vulnificus from the Analysis of the Core-Genome: Implications for Intra-Species Taxonomy.</title>
        <authorList>
            <person name="Roig F.J."/>
            <person name="Gonzalez-Candelas F."/>
            <person name="Sanjuan E."/>
            <person name="Fouz B."/>
            <person name="Feil E.J."/>
            <person name="Llorens C."/>
            <person name="Baker-Austin C."/>
            <person name="Oliver J.D."/>
            <person name="Danin-Poleg Y."/>
            <person name="Gibas C.J."/>
            <person name="Kashi Y."/>
            <person name="Gulig P.A."/>
            <person name="Morrison S.S."/>
            <person name="Amaro C."/>
        </authorList>
    </citation>
    <scope>NUCLEOTIDE SEQUENCE [LARGE SCALE GENOMIC DNA]</scope>
    <source>
        <strain evidence="1 2">CECT4608</strain>
    </source>
</reference>
<dbReference type="RefSeq" id="WP_103199663.1">
    <property type="nucleotide sequence ID" value="NZ_PDGH01000020.1"/>
</dbReference>
<dbReference type="AlphaFoldDB" id="A0A2S3R8C8"/>
<organism evidence="1 2">
    <name type="scientific">Vibrio vulnificus</name>
    <dbReference type="NCBI Taxonomy" id="672"/>
    <lineage>
        <taxon>Bacteria</taxon>
        <taxon>Pseudomonadati</taxon>
        <taxon>Pseudomonadota</taxon>
        <taxon>Gammaproteobacteria</taxon>
        <taxon>Vibrionales</taxon>
        <taxon>Vibrionaceae</taxon>
        <taxon>Vibrio</taxon>
    </lineage>
</organism>
<gene>
    <name evidence="1" type="ORF">CRN52_01405</name>
</gene>
<accession>A0A2S3R8C8</accession>
<protein>
    <submittedName>
        <fullName evidence="1">Uncharacterized protein</fullName>
    </submittedName>
</protein>
<evidence type="ECO:0000313" key="2">
    <source>
        <dbReference type="Proteomes" id="UP000237466"/>
    </source>
</evidence>
<dbReference type="Proteomes" id="UP000237466">
    <property type="component" value="Unassembled WGS sequence"/>
</dbReference>
<evidence type="ECO:0000313" key="1">
    <source>
        <dbReference type="EMBL" id="POB49964.1"/>
    </source>
</evidence>